<dbReference type="Proteomes" id="UP000193228">
    <property type="component" value="Unassembled WGS sequence"/>
</dbReference>
<protein>
    <submittedName>
        <fullName evidence="2">Crotonobetainyl-CoA:carnitine CoA-transferase CaiB</fullName>
    </submittedName>
</protein>
<dbReference type="EMBL" id="FXAT01000017">
    <property type="protein sequence ID" value="SMG60707.1"/>
    <property type="molecule type" value="Genomic_DNA"/>
</dbReference>
<dbReference type="RefSeq" id="WP_085489461.1">
    <property type="nucleotide sequence ID" value="NZ_FXAT01000017.1"/>
</dbReference>
<dbReference type="GO" id="GO:0008410">
    <property type="term" value="F:CoA-transferase activity"/>
    <property type="evidence" value="ECO:0007669"/>
    <property type="project" value="TreeGrafter"/>
</dbReference>
<accession>A0A1X7M4S6</accession>
<dbReference type="Gene3D" id="3.30.1540.10">
    <property type="entry name" value="formyl-coa transferase, domain 3"/>
    <property type="match status" value="1"/>
</dbReference>
<dbReference type="Pfam" id="PF02515">
    <property type="entry name" value="CoA_transf_3"/>
    <property type="match status" value="1"/>
</dbReference>
<name>A0A1X7M4S6_9BURK</name>
<keyword evidence="3" id="KW-1185">Reference proteome</keyword>
<reference evidence="3" key="1">
    <citation type="submission" date="2017-04" db="EMBL/GenBank/DDBJ databases">
        <authorList>
            <person name="Varghese N."/>
            <person name="Submissions S."/>
        </authorList>
    </citation>
    <scope>NUCLEOTIDE SEQUENCE [LARGE SCALE GENOMIC DNA]</scope>
    <source>
        <strain evidence="3">LMG 29540</strain>
    </source>
</reference>
<organism evidence="2 3">
    <name type="scientific">Paraburkholderia susongensis</name>
    <dbReference type="NCBI Taxonomy" id="1515439"/>
    <lineage>
        <taxon>Bacteria</taxon>
        <taxon>Pseudomonadati</taxon>
        <taxon>Pseudomonadota</taxon>
        <taxon>Betaproteobacteria</taxon>
        <taxon>Burkholderiales</taxon>
        <taxon>Burkholderiaceae</taxon>
        <taxon>Paraburkholderia</taxon>
    </lineage>
</organism>
<sequence length="397" mass="44004">MTSTSDPHRKSTPGPLTGVRVVDMTSVAMGPYATQILGDMGADVIKVESHDGDIFRFAAPARHAGMGAAFLNLNRNKRSIALDLKRVDERERLVELIAGADVLVYNVRPQSMRKYGLDYESLRQRNPRLIYCGTYGFSEHGPYAGRPAFDDIIQAMSGLAALQGTNRENGPAYVNTILADKTAGLTAAYAIAMALFERERSGVGQSVEVPMFETLASFNLIEHMAGETFLPAEDKMGYERVLSPHRKPYATRDGYLALMPYTAAQWQRFFTLAGRADLAHDSRVTCAEERSRHIGELYGILADLVARKTTAEWMTLLGDADIPMTPVNAPEDLLDDPHLAAIGFFRHETHASEGEIRTIGIPVRFSRTPGTVRRLAPRLDEHREEILDEITRSTTHE</sequence>
<dbReference type="InterPro" id="IPR050483">
    <property type="entry name" value="CoA-transferase_III_domain"/>
</dbReference>
<proteinExistence type="predicted"/>
<evidence type="ECO:0000256" key="1">
    <source>
        <dbReference type="ARBA" id="ARBA00022679"/>
    </source>
</evidence>
<dbReference type="PANTHER" id="PTHR48207:SF4">
    <property type="entry name" value="BLL6097 PROTEIN"/>
    <property type="match status" value="1"/>
</dbReference>
<keyword evidence="1 2" id="KW-0808">Transferase</keyword>
<evidence type="ECO:0000313" key="3">
    <source>
        <dbReference type="Proteomes" id="UP000193228"/>
    </source>
</evidence>
<dbReference type="STRING" id="1515439.SAMN06265784_11777"/>
<dbReference type="SUPFAM" id="SSF89796">
    <property type="entry name" value="CoA-transferase family III (CaiB/BaiF)"/>
    <property type="match status" value="1"/>
</dbReference>
<dbReference type="InterPro" id="IPR044855">
    <property type="entry name" value="CoA-Trfase_III_dom3_sf"/>
</dbReference>
<dbReference type="AlphaFoldDB" id="A0A1X7M4S6"/>
<dbReference type="OrthoDB" id="5294844at2"/>
<dbReference type="InterPro" id="IPR003673">
    <property type="entry name" value="CoA-Trfase_fam_III"/>
</dbReference>
<dbReference type="InterPro" id="IPR023606">
    <property type="entry name" value="CoA-Trfase_III_dom_1_sf"/>
</dbReference>
<gene>
    <name evidence="2" type="ORF">SAMN06265784_11777</name>
</gene>
<evidence type="ECO:0000313" key="2">
    <source>
        <dbReference type="EMBL" id="SMG60707.1"/>
    </source>
</evidence>
<dbReference type="PANTHER" id="PTHR48207">
    <property type="entry name" value="SUCCINATE--HYDROXYMETHYLGLUTARATE COA-TRANSFERASE"/>
    <property type="match status" value="1"/>
</dbReference>
<dbReference type="Gene3D" id="3.40.50.10540">
    <property type="entry name" value="Crotonobetainyl-coa:carnitine coa-transferase, domain 1"/>
    <property type="match status" value="1"/>
</dbReference>